<protein>
    <recommendedName>
        <fullName evidence="2">adenosylhomocysteine nucleosidase</fullName>
        <ecNumber evidence="2">3.2.2.9</ecNumber>
    </recommendedName>
</protein>
<dbReference type="CDD" id="cd09008">
    <property type="entry name" value="MTAN"/>
    <property type="match status" value="1"/>
</dbReference>
<dbReference type="GO" id="GO:0008930">
    <property type="term" value="F:methylthioadenosine nucleosidase activity"/>
    <property type="evidence" value="ECO:0007669"/>
    <property type="project" value="InterPro"/>
</dbReference>
<keyword evidence="5" id="KW-0486">Methionine biosynthesis</keyword>
<comment type="caution">
    <text evidence="7">The sequence shown here is derived from an EMBL/GenBank/DDBJ whole genome shotgun (WGS) entry which is preliminary data.</text>
</comment>
<dbReference type="SUPFAM" id="SSF53167">
    <property type="entry name" value="Purine and uridine phosphorylases"/>
    <property type="match status" value="1"/>
</dbReference>
<comment type="pathway">
    <text evidence="1">Amino-acid biosynthesis; L-methionine biosynthesis via salvage pathway; S-methyl-5-thio-alpha-D-ribose 1-phosphate from S-methyl-5'-thioadenosine (hydrolase route): step 1/2.</text>
</comment>
<dbReference type="RefSeq" id="WP_063243992.1">
    <property type="nucleotide sequence ID" value="NZ_LUKF01000016.1"/>
</dbReference>
<dbReference type="InterPro" id="IPR010049">
    <property type="entry name" value="MTA_SAH_Nsdase"/>
</dbReference>
<dbReference type="GO" id="GO:0019509">
    <property type="term" value="P:L-methionine salvage from methylthioadenosine"/>
    <property type="evidence" value="ECO:0007669"/>
    <property type="project" value="UniProtKB-UniPathway"/>
</dbReference>
<sequence>MKKHLVLAAMESEFAELVAKEGFTSRELKNSSITLWEKSNRQNSIALAKTGVGPINAAITLTQILADSAYDDILMLGLGGGLDIELSIGDIVIAERVVQHDAICTFEDRTEIMACGELHLSVSAENRKSIFMPTNSELNKKFETHLRQKSFRVFRGDLLSGSEFVGSLERKNLLKSRVPSAKLVDMEACSIAYICQKQGLPFAIVKTVADTVQAQATDQYMDFLKSSALKCAELVSYLEEF</sequence>
<dbReference type="NCBIfam" id="TIGR01704">
    <property type="entry name" value="MTA_SAH-Nsdase"/>
    <property type="match status" value="1"/>
</dbReference>
<dbReference type="InterPro" id="IPR035994">
    <property type="entry name" value="Nucleoside_phosphorylase_sf"/>
</dbReference>
<evidence type="ECO:0000259" key="6">
    <source>
        <dbReference type="Pfam" id="PF01048"/>
    </source>
</evidence>
<dbReference type="GO" id="GO:0005829">
    <property type="term" value="C:cytosol"/>
    <property type="evidence" value="ECO:0007669"/>
    <property type="project" value="TreeGrafter"/>
</dbReference>
<dbReference type="Gene3D" id="3.40.50.1580">
    <property type="entry name" value="Nucleoside phosphorylase domain"/>
    <property type="match status" value="1"/>
</dbReference>
<evidence type="ECO:0000256" key="1">
    <source>
        <dbReference type="ARBA" id="ARBA00004945"/>
    </source>
</evidence>
<evidence type="ECO:0000256" key="3">
    <source>
        <dbReference type="ARBA" id="ARBA00022605"/>
    </source>
</evidence>
<dbReference type="GO" id="GO:0009164">
    <property type="term" value="P:nucleoside catabolic process"/>
    <property type="evidence" value="ECO:0007669"/>
    <property type="project" value="InterPro"/>
</dbReference>
<keyword evidence="3" id="KW-0028">Amino-acid biosynthesis</keyword>
<dbReference type="PANTHER" id="PTHR46832">
    <property type="entry name" value="5'-METHYLTHIOADENOSINE/S-ADENOSYLHOMOCYSTEINE NUCLEOSIDASE"/>
    <property type="match status" value="1"/>
</dbReference>
<reference evidence="7 8" key="1">
    <citation type="submission" date="2016-03" db="EMBL/GenBank/DDBJ databases">
        <authorList>
            <person name="Ploux O."/>
        </authorList>
    </citation>
    <scope>NUCLEOTIDE SEQUENCE [LARGE SCALE GENOMIC DNA]</scope>
    <source>
        <strain evidence="7 8">BER2</strain>
    </source>
</reference>
<evidence type="ECO:0000256" key="4">
    <source>
        <dbReference type="ARBA" id="ARBA00022801"/>
    </source>
</evidence>
<evidence type="ECO:0000313" key="7">
    <source>
        <dbReference type="EMBL" id="KYG61845.1"/>
    </source>
</evidence>
<feature type="domain" description="Nucleoside phosphorylase" evidence="6">
    <location>
        <begin position="4"/>
        <end position="236"/>
    </location>
</feature>
<dbReference type="OrthoDB" id="9792278at2"/>
<dbReference type="EMBL" id="LUKF01000016">
    <property type="protein sequence ID" value="KYG61845.1"/>
    <property type="molecule type" value="Genomic_DNA"/>
</dbReference>
<dbReference type="InterPro" id="IPR000845">
    <property type="entry name" value="Nucleoside_phosphorylase_d"/>
</dbReference>
<dbReference type="Proteomes" id="UP000075391">
    <property type="component" value="Unassembled WGS sequence"/>
</dbReference>
<dbReference type="PANTHER" id="PTHR46832:SF1">
    <property type="entry name" value="5'-METHYLTHIOADENOSINE_S-ADENOSYLHOMOCYSTEINE NUCLEOSIDASE"/>
    <property type="match status" value="1"/>
</dbReference>
<evidence type="ECO:0000313" key="8">
    <source>
        <dbReference type="Proteomes" id="UP000075391"/>
    </source>
</evidence>
<dbReference type="AlphaFoldDB" id="A0A150WG46"/>
<evidence type="ECO:0000256" key="5">
    <source>
        <dbReference type="ARBA" id="ARBA00023167"/>
    </source>
</evidence>
<gene>
    <name evidence="7" type="ORF">AZI85_06400</name>
</gene>
<name>A0A150WG46_BDEBC</name>
<dbReference type="Pfam" id="PF01048">
    <property type="entry name" value="PNP_UDP_1"/>
    <property type="match status" value="1"/>
</dbReference>
<proteinExistence type="predicted"/>
<organism evidence="7 8">
    <name type="scientific">Bdellovibrio bacteriovorus</name>
    <dbReference type="NCBI Taxonomy" id="959"/>
    <lineage>
        <taxon>Bacteria</taxon>
        <taxon>Pseudomonadati</taxon>
        <taxon>Bdellovibrionota</taxon>
        <taxon>Bdellovibrionia</taxon>
        <taxon>Bdellovibrionales</taxon>
        <taxon>Pseudobdellovibrionaceae</taxon>
        <taxon>Bdellovibrio</taxon>
    </lineage>
</organism>
<dbReference type="UniPathway" id="UPA00904">
    <property type="reaction ID" value="UER00871"/>
</dbReference>
<keyword evidence="4" id="KW-0378">Hydrolase</keyword>
<evidence type="ECO:0000256" key="2">
    <source>
        <dbReference type="ARBA" id="ARBA00011974"/>
    </source>
</evidence>
<dbReference type="GO" id="GO:0008782">
    <property type="term" value="F:adenosylhomocysteine nucleosidase activity"/>
    <property type="evidence" value="ECO:0007669"/>
    <property type="project" value="UniProtKB-EC"/>
</dbReference>
<dbReference type="GO" id="GO:0019284">
    <property type="term" value="P:L-methionine salvage from S-adenosylmethionine"/>
    <property type="evidence" value="ECO:0007669"/>
    <property type="project" value="TreeGrafter"/>
</dbReference>
<dbReference type="EC" id="3.2.2.9" evidence="2"/>
<accession>A0A150WG46</accession>